<comment type="caution">
    <text evidence="1">The sequence shown here is derived from an EMBL/GenBank/DDBJ whole genome shotgun (WGS) entry which is preliminary data.</text>
</comment>
<gene>
    <name evidence="1" type="ORF">RclHR1_02370016</name>
</gene>
<organism evidence="1 2">
    <name type="scientific">Rhizophagus clarus</name>
    <dbReference type="NCBI Taxonomy" id="94130"/>
    <lineage>
        <taxon>Eukaryota</taxon>
        <taxon>Fungi</taxon>
        <taxon>Fungi incertae sedis</taxon>
        <taxon>Mucoromycota</taxon>
        <taxon>Glomeromycotina</taxon>
        <taxon>Glomeromycetes</taxon>
        <taxon>Glomerales</taxon>
        <taxon>Glomeraceae</taxon>
        <taxon>Rhizophagus</taxon>
    </lineage>
</organism>
<accession>A0A2Z6RQP9</accession>
<dbReference type="AlphaFoldDB" id="A0A2Z6RQP9"/>
<sequence>MLHLRYWLKTIEEIPTFSSGLLNLEILEGFLLIGNSPSRNPVSFSTQRVTPKVLAKDYRRNTHLFNNITYVLLDFLIWRYWRIFVDSQSPEIEKGSLVCQQRQA</sequence>
<dbReference type="EMBL" id="BEXD01001524">
    <property type="protein sequence ID" value="GBB94516.1"/>
    <property type="molecule type" value="Genomic_DNA"/>
</dbReference>
<dbReference type="Proteomes" id="UP000247702">
    <property type="component" value="Unassembled WGS sequence"/>
</dbReference>
<name>A0A2Z6RQP9_9GLOM</name>
<protein>
    <submittedName>
        <fullName evidence="1">Uncharacterized protein</fullName>
    </submittedName>
</protein>
<evidence type="ECO:0000313" key="1">
    <source>
        <dbReference type="EMBL" id="GBB94516.1"/>
    </source>
</evidence>
<evidence type="ECO:0000313" key="2">
    <source>
        <dbReference type="Proteomes" id="UP000247702"/>
    </source>
</evidence>
<proteinExistence type="predicted"/>
<reference evidence="1 2" key="1">
    <citation type="submission" date="2017-11" db="EMBL/GenBank/DDBJ databases">
        <title>The genome of Rhizophagus clarus HR1 reveals common genetic basis of auxotrophy among arbuscular mycorrhizal fungi.</title>
        <authorList>
            <person name="Kobayashi Y."/>
        </authorList>
    </citation>
    <scope>NUCLEOTIDE SEQUENCE [LARGE SCALE GENOMIC DNA]</scope>
    <source>
        <strain evidence="1 2">HR1</strain>
    </source>
</reference>
<keyword evidence="2" id="KW-1185">Reference proteome</keyword>